<evidence type="ECO:0000313" key="2">
    <source>
        <dbReference type="EMBL" id="GAY74341.1"/>
    </source>
</evidence>
<dbReference type="Proteomes" id="UP000286974">
    <property type="component" value="Unassembled WGS sequence"/>
</dbReference>
<gene>
    <name evidence="2" type="ORF">NBRC111893_2487</name>
</gene>
<keyword evidence="3" id="KW-1185">Reference proteome</keyword>
<accession>A0A401FQ35</accession>
<sequence length="135" mass="15820">MNVQVFLYDPWRTKVFIDKLEKENNWLLEPVRQGTKSLDEPTSFLRHQMQNGNVTMFDDRIMQAGMLNAVTLVDNNGIKIDKNLATDKIDCVDAIINCFYEAMLHFENISRIEDDDPFAGWKNDDVNEFFSSYRM</sequence>
<comment type="caution">
    <text evidence="2">The sequence shown here is derived from an EMBL/GenBank/DDBJ whole genome shotgun (WGS) entry which is preliminary data.</text>
</comment>
<dbReference type="InterPro" id="IPR046462">
    <property type="entry name" value="TerL_nuclease"/>
</dbReference>
<name>A0A401FQ35_9LACO</name>
<reference evidence="2 3" key="1">
    <citation type="submission" date="2017-11" db="EMBL/GenBank/DDBJ databases">
        <title>Draft Genome Sequence of Lactobacillus curieae NBRC 111893 isolated from Koso, a Japanese sugar-Vegetable Fermented Beverage.</title>
        <authorList>
            <person name="Chiou T.Y."/>
            <person name="Oshima K."/>
            <person name="Suda W."/>
            <person name="Hattori M."/>
            <person name="Takahashi T."/>
        </authorList>
    </citation>
    <scope>NUCLEOTIDE SEQUENCE [LARGE SCALE GENOMIC DNA]</scope>
    <source>
        <strain evidence="2 3">NBRC111893</strain>
    </source>
</reference>
<organism evidence="2 3">
    <name type="scientific">Lentilactobacillus kosonis</name>
    <dbReference type="NCBI Taxonomy" id="2810561"/>
    <lineage>
        <taxon>Bacteria</taxon>
        <taxon>Bacillati</taxon>
        <taxon>Bacillota</taxon>
        <taxon>Bacilli</taxon>
        <taxon>Lactobacillales</taxon>
        <taxon>Lactobacillaceae</taxon>
        <taxon>Lentilactobacillus</taxon>
    </lineage>
</organism>
<evidence type="ECO:0000313" key="3">
    <source>
        <dbReference type="Proteomes" id="UP000286974"/>
    </source>
</evidence>
<feature type="domain" description="Terminase large subunit-like endonuclease" evidence="1">
    <location>
        <begin position="1"/>
        <end position="104"/>
    </location>
</feature>
<dbReference type="GO" id="GO:0004519">
    <property type="term" value="F:endonuclease activity"/>
    <property type="evidence" value="ECO:0007669"/>
    <property type="project" value="InterPro"/>
</dbReference>
<dbReference type="Pfam" id="PF20441">
    <property type="entry name" value="TerL_nuclease"/>
    <property type="match status" value="1"/>
</dbReference>
<proteinExistence type="predicted"/>
<protein>
    <submittedName>
        <fullName evidence="2">Phage terminase, large subunit</fullName>
    </submittedName>
</protein>
<dbReference type="AlphaFoldDB" id="A0A401FQ35"/>
<evidence type="ECO:0000259" key="1">
    <source>
        <dbReference type="Pfam" id="PF20441"/>
    </source>
</evidence>
<dbReference type="EMBL" id="BEXA01000009">
    <property type="protein sequence ID" value="GAY74341.1"/>
    <property type="molecule type" value="Genomic_DNA"/>
</dbReference>